<organism evidence="2 3">
    <name type="scientific">Klugiella xanthotipulae</name>
    <dbReference type="NCBI Taxonomy" id="244735"/>
    <lineage>
        <taxon>Bacteria</taxon>
        <taxon>Bacillati</taxon>
        <taxon>Actinomycetota</taxon>
        <taxon>Actinomycetes</taxon>
        <taxon>Micrococcales</taxon>
        <taxon>Microbacteriaceae</taxon>
        <taxon>Klugiella</taxon>
    </lineage>
</organism>
<protein>
    <submittedName>
        <fullName evidence="2">Uncharacterized protein</fullName>
    </submittedName>
</protein>
<reference evidence="2 3" key="1">
    <citation type="submission" date="2019-06" db="EMBL/GenBank/DDBJ databases">
        <title>Sequencing the genomes of 1000 actinobacteria strains.</title>
        <authorList>
            <person name="Klenk H.-P."/>
        </authorList>
    </citation>
    <scope>NUCLEOTIDE SEQUENCE [LARGE SCALE GENOMIC DNA]</scope>
    <source>
        <strain evidence="2 3">DSM 18031</strain>
    </source>
</reference>
<dbReference type="AlphaFoldDB" id="A0A543I6T3"/>
<keyword evidence="1" id="KW-0472">Membrane</keyword>
<feature type="transmembrane region" description="Helical" evidence="1">
    <location>
        <begin position="129"/>
        <end position="149"/>
    </location>
</feature>
<keyword evidence="1" id="KW-0812">Transmembrane</keyword>
<dbReference type="EMBL" id="VFPN01000001">
    <property type="protein sequence ID" value="TQM66261.1"/>
    <property type="molecule type" value="Genomic_DNA"/>
</dbReference>
<feature type="transmembrane region" description="Helical" evidence="1">
    <location>
        <begin position="51"/>
        <end position="74"/>
    </location>
</feature>
<keyword evidence="1" id="KW-1133">Transmembrane helix</keyword>
<feature type="transmembrane region" description="Helical" evidence="1">
    <location>
        <begin position="185"/>
        <end position="209"/>
    </location>
</feature>
<keyword evidence="3" id="KW-1185">Reference proteome</keyword>
<sequence>MSAVLHESATAATGEASAFRLVSSIRAAVYVPGAIVLAFTAHLHRTIMFDLIFVGIFGIVSALALGATVFRVGVRSLGRAVVAHAALNAAVGILALTLVASALEAQSLVSGDAAAVAQALTLREGVIDMLAILVIAWAAGTAVIDVLLGWFSRGRSYARDYFVLAACAAILAIVCLFVGEDIVALMGFCGGYLAIAGVYLGIAAASVGVTPHPRGSVQAEIQS</sequence>
<name>A0A543I6T3_9MICO</name>
<feature type="transmembrane region" description="Helical" evidence="1">
    <location>
        <begin position="27"/>
        <end position="45"/>
    </location>
</feature>
<proteinExistence type="predicted"/>
<evidence type="ECO:0000313" key="2">
    <source>
        <dbReference type="EMBL" id="TQM66261.1"/>
    </source>
</evidence>
<feature type="transmembrane region" description="Helical" evidence="1">
    <location>
        <begin position="161"/>
        <end position="179"/>
    </location>
</feature>
<feature type="transmembrane region" description="Helical" evidence="1">
    <location>
        <begin position="81"/>
        <end position="103"/>
    </location>
</feature>
<gene>
    <name evidence="2" type="ORF">FB466_1098</name>
</gene>
<dbReference type="RefSeq" id="WP_141916431.1">
    <property type="nucleotide sequence ID" value="NZ_BAAAYS010000010.1"/>
</dbReference>
<accession>A0A543I6T3</accession>
<comment type="caution">
    <text evidence="2">The sequence shown here is derived from an EMBL/GenBank/DDBJ whole genome shotgun (WGS) entry which is preliminary data.</text>
</comment>
<evidence type="ECO:0000256" key="1">
    <source>
        <dbReference type="SAM" id="Phobius"/>
    </source>
</evidence>
<evidence type="ECO:0000313" key="3">
    <source>
        <dbReference type="Proteomes" id="UP000318331"/>
    </source>
</evidence>
<dbReference type="Proteomes" id="UP000318331">
    <property type="component" value="Unassembled WGS sequence"/>
</dbReference>